<protein>
    <submittedName>
        <fullName evidence="1">Uncharacterized protein</fullName>
    </submittedName>
</protein>
<dbReference type="KEGG" id="cjap:GWK36_11495"/>
<sequence>MGFFLGLYEAVRQIQEPLPPRRLVIVPAERSVSVARQRLKLCPVELAMPSWVIEREHQARPVQRHKTPTGANLQGIGVGFRTIKRLD</sequence>
<proteinExistence type="predicted"/>
<dbReference type="AlphaFoldDB" id="A0A6G7VEV2"/>
<gene>
    <name evidence="1" type="ORF">GWK36_11495</name>
</gene>
<accession>A0A6G7VEV2</accession>
<organism evidence="1 2">
    <name type="scientific">Caldichromatium japonicum</name>
    <dbReference type="NCBI Taxonomy" id="2699430"/>
    <lineage>
        <taxon>Bacteria</taxon>
        <taxon>Pseudomonadati</taxon>
        <taxon>Pseudomonadota</taxon>
        <taxon>Gammaproteobacteria</taxon>
        <taxon>Chromatiales</taxon>
        <taxon>Chromatiaceae</taxon>
        <taxon>Caldichromatium</taxon>
    </lineage>
</organism>
<dbReference type="Proteomes" id="UP000502699">
    <property type="component" value="Chromosome"/>
</dbReference>
<dbReference type="EMBL" id="CP048029">
    <property type="protein sequence ID" value="QIK38504.1"/>
    <property type="molecule type" value="Genomic_DNA"/>
</dbReference>
<keyword evidence="2" id="KW-1185">Reference proteome</keyword>
<reference evidence="2" key="1">
    <citation type="submission" date="2020-01" db="EMBL/GenBank/DDBJ databases">
        <title>Caldichromatium gen. nov., sp. nov., a thermophilic purple sulfur bacterium member of the family Chromatiaceae isolated from Nakabusa hot spring, Japan.</title>
        <authorList>
            <person name="Saini M.K."/>
            <person name="Hanada S."/>
            <person name="Tank M."/>
        </authorList>
    </citation>
    <scope>NUCLEOTIDE SEQUENCE [LARGE SCALE GENOMIC DNA]</scope>
    <source>
        <strain evidence="2">No.7</strain>
    </source>
</reference>
<name>A0A6G7VEV2_9GAMM</name>
<dbReference type="RefSeq" id="WP_166271261.1">
    <property type="nucleotide sequence ID" value="NZ_CP048029.1"/>
</dbReference>
<evidence type="ECO:0000313" key="1">
    <source>
        <dbReference type="EMBL" id="QIK38504.1"/>
    </source>
</evidence>
<evidence type="ECO:0000313" key="2">
    <source>
        <dbReference type="Proteomes" id="UP000502699"/>
    </source>
</evidence>